<gene>
    <name evidence="1" type="ORF">R4064_11295</name>
</gene>
<accession>A0AAP5TC09</accession>
<sequence length="175" mass="18731">MADLIDRAGIELNLTGDPHDLLAQLQAAGVQFNDSARALIFHPALGRDLRTSRPVHLVERSLADLGLVNGGTLPQLRQAVLAAGLAPCSPAVAPPLRLRTLDQVNAPDSVLRHGRAPDGSVHVLSPSLSEDPSVHRGFYLRVVDEVPWLRGFMCDDLHVLGADDRWVVSAPTAAP</sequence>
<name>A0AAP5TC09_9MICC</name>
<reference evidence="1" key="1">
    <citation type="submission" date="2023-10" db="EMBL/GenBank/DDBJ databases">
        <title>Development of a sustainable strategy for remediation of hydrocarbon-contaminated territories based on the waste exchange concept.</title>
        <authorList>
            <person name="Krivoruchko A."/>
        </authorList>
    </citation>
    <scope>NUCLEOTIDE SEQUENCE</scope>
    <source>
        <strain evidence="1">IEGM 1325</strain>
    </source>
</reference>
<organism evidence="1 2">
    <name type="scientific">Micrococcus yunnanensis</name>
    <dbReference type="NCBI Taxonomy" id="566027"/>
    <lineage>
        <taxon>Bacteria</taxon>
        <taxon>Bacillati</taxon>
        <taxon>Actinomycetota</taxon>
        <taxon>Actinomycetes</taxon>
        <taxon>Micrococcales</taxon>
        <taxon>Micrococcaceae</taxon>
        <taxon>Micrococcus</taxon>
    </lineage>
</organism>
<evidence type="ECO:0000313" key="2">
    <source>
        <dbReference type="Proteomes" id="UP001185728"/>
    </source>
</evidence>
<dbReference type="EMBL" id="JAWLUK010000030">
    <property type="protein sequence ID" value="MDV7178202.1"/>
    <property type="molecule type" value="Genomic_DNA"/>
</dbReference>
<evidence type="ECO:0008006" key="3">
    <source>
        <dbReference type="Google" id="ProtNLM"/>
    </source>
</evidence>
<evidence type="ECO:0000313" key="1">
    <source>
        <dbReference type="EMBL" id="MDV7178202.1"/>
    </source>
</evidence>
<dbReference type="AlphaFoldDB" id="A0AAP5TC09"/>
<protein>
    <recommendedName>
        <fullName evidence="3">Helicase</fullName>
    </recommendedName>
</protein>
<dbReference type="RefSeq" id="WP_317677145.1">
    <property type="nucleotide sequence ID" value="NZ_JAWLUK010000030.1"/>
</dbReference>
<proteinExistence type="predicted"/>
<dbReference type="Proteomes" id="UP001185728">
    <property type="component" value="Unassembled WGS sequence"/>
</dbReference>
<comment type="caution">
    <text evidence="1">The sequence shown here is derived from an EMBL/GenBank/DDBJ whole genome shotgun (WGS) entry which is preliminary data.</text>
</comment>